<reference evidence="2" key="1">
    <citation type="journal article" date="2021" name="Proc. Natl. Acad. Sci. U.S.A.">
        <title>Three genomes in the algal genus Volvox reveal the fate of a haploid sex-determining region after a transition to homothallism.</title>
        <authorList>
            <person name="Yamamoto K."/>
            <person name="Hamaji T."/>
            <person name="Kawai-Toyooka H."/>
            <person name="Matsuzaki R."/>
            <person name="Takahashi F."/>
            <person name="Nishimura Y."/>
            <person name="Kawachi M."/>
            <person name="Noguchi H."/>
            <person name="Minakuchi Y."/>
            <person name="Umen J.G."/>
            <person name="Toyoda A."/>
            <person name="Nozaki H."/>
        </authorList>
    </citation>
    <scope>NUCLEOTIDE SEQUENCE</scope>
    <source>
        <strain evidence="2">NIES-3786</strain>
    </source>
</reference>
<dbReference type="Proteomes" id="UP000747110">
    <property type="component" value="Unassembled WGS sequence"/>
</dbReference>
<keyword evidence="1" id="KW-0812">Transmembrane</keyword>
<evidence type="ECO:0000313" key="2">
    <source>
        <dbReference type="EMBL" id="GIL91774.1"/>
    </source>
</evidence>
<keyword evidence="3" id="KW-1185">Reference proteome</keyword>
<keyword evidence="1" id="KW-1133">Transmembrane helix</keyword>
<accession>A0A8J4CXJ8</accession>
<feature type="non-terminal residue" evidence="2">
    <location>
        <position position="116"/>
    </location>
</feature>
<feature type="transmembrane region" description="Helical" evidence="1">
    <location>
        <begin position="83"/>
        <end position="107"/>
    </location>
</feature>
<organism evidence="2 3">
    <name type="scientific">Volvox reticuliferus</name>
    <dbReference type="NCBI Taxonomy" id="1737510"/>
    <lineage>
        <taxon>Eukaryota</taxon>
        <taxon>Viridiplantae</taxon>
        <taxon>Chlorophyta</taxon>
        <taxon>core chlorophytes</taxon>
        <taxon>Chlorophyceae</taxon>
        <taxon>CS clade</taxon>
        <taxon>Chlamydomonadales</taxon>
        <taxon>Volvocaceae</taxon>
        <taxon>Volvox</taxon>
    </lineage>
</organism>
<protein>
    <submittedName>
        <fullName evidence="2">Uncharacterized protein</fullName>
    </submittedName>
</protein>
<gene>
    <name evidence="2" type="ORF">Vretifemale_19371</name>
</gene>
<dbReference type="EMBL" id="BNCP01000068">
    <property type="protein sequence ID" value="GIL91774.1"/>
    <property type="molecule type" value="Genomic_DNA"/>
</dbReference>
<comment type="caution">
    <text evidence="2">The sequence shown here is derived from an EMBL/GenBank/DDBJ whole genome shotgun (WGS) entry which is preliminary data.</text>
</comment>
<proteinExistence type="predicted"/>
<name>A0A8J4CXJ8_9CHLO</name>
<evidence type="ECO:0000256" key="1">
    <source>
        <dbReference type="SAM" id="Phobius"/>
    </source>
</evidence>
<dbReference type="AlphaFoldDB" id="A0A8J4CXJ8"/>
<evidence type="ECO:0000313" key="3">
    <source>
        <dbReference type="Proteomes" id="UP000747110"/>
    </source>
</evidence>
<sequence length="116" mass="13009">MSYMRSTASLICFLLALRSTMNTRVLLSSIFFIADSVVSGYLRTAYWSSFWRDGVLILGYLPSRVRFRVLGRWNTTEYRGFRLLLNPPFLTALAAFAATALASPLPFGAISAQRSN</sequence>
<keyword evidence="1" id="KW-0472">Membrane</keyword>